<dbReference type="AlphaFoldDB" id="A0A5B8UTJ5"/>
<protein>
    <submittedName>
        <fullName evidence="3">NAD-dependent epimerase/dehydratase family protein</fullName>
    </submittedName>
</protein>
<evidence type="ECO:0000313" key="3">
    <source>
        <dbReference type="EMBL" id="QEC62430.1"/>
    </source>
</evidence>
<name>A0A5B8UTJ5_9SPHI</name>
<dbReference type="Gene3D" id="3.90.25.10">
    <property type="entry name" value="UDP-galactose 4-epimerase, domain 1"/>
    <property type="match status" value="1"/>
</dbReference>
<dbReference type="EMBL" id="CP042436">
    <property type="protein sequence ID" value="QEC62430.1"/>
    <property type="molecule type" value="Genomic_DNA"/>
</dbReference>
<evidence type="ECO:0000313" key="4">
    <source>
        <dbReference type="Proteomes" id="UP000321479"/>
    </source>
</evidence>
<dbReference type="Gene3D" id="3.40.50.720">
    <property type="entry name" value="NAD(P)-binding Rossmann-like Domain"/>
    <property type="match status" value="1"/>
</dbReference>
<dbReference type="Proteomes" id="UP000321479">
    <property type="component" value="Chromosome"/>
</dbReference>
<organism evidence="3 4">
    <name type="scientific">Mucilaginibacter ginsenosidivorans</name>
    <dbReference type="NCBI Taxonomy" id="398053"/>
    <lineage>
        <taxon>Bacteria</taxon>
        <taxon>Pseudomonadati</taxon>
        <taxon>Bacteroidota</taxon>
        <taxon>Sphingobacteriia</taxon>
        <taxon>Sphingobacteriales</taxon>
        <taxon>Sphingobacteriaceae</taxon>
        <taxon>Mucilaginibacter</taxon>
    </lineage>
</organism>
<comment type="similarity">
    <text evidence="1">Belongs to the NAD(P)-dependent epimerase/dehydratase family.</text>
</comment>
<dbReference type="OrthoDB" id="9801785at2"/>
<accession>A0A5B8UTJ5</accession>
<dbReference type="SUPFAM" id="SSF51735">
    <property type="entry name" value="NAD(P)-binding Rossmann-fold domains"/>
    <property type="match status" value="1"/>
</dbReference>
<dbReference type="InterPro" id="IPR001509">
    <property type="entry name" value="Epimerase_deHydtase"/>
</dbReference>
<dbReference type="KEGG" id="mgin:FRZ54_07465"/>
<dbReference type="Pfam" id="PF01370">
    <property type="entry name" value="Epimerase"/>
    <property type="match status" value="1"/>
</dbReference>
<feature type="domain" description="NAD-dependent epimerase/dehydratase" evidence="2">
    <location>
        <begin position="17"/>
        <end position="256"/>
    </location>
</feature>
<dbReference type="PRINTS" id="PR01713">
    <property type="entry name" value="NUCEPIMERASE"/>
</dbReference>
<reference evidence="3 4" key="1">
    <citation type="journal article" date="2017" name="Curr. Microbiol.">
        <title>Mucilaginibacter ginsenosidivorans sp. nov., Isolated from Soil of Ginseng Field.</title>
        <authorList>
            <person name="Kim M.M."/>
            <person name="Siddiqi M.Z."/>
            <person name="Im W.T."/>
        </authorList>
    </citation>
    <scope>NUCLEOTIDE SEQUENCE [LARGE SCALE GENOMIC DNA]</scope>
    <source>
        <strain evidence="3 4">Gsoil 3017</strain>
    </source>
</reference>
<sequence length="332" mass="36795">MSNFASRSSDISNSSFLITGGAGFIGSNIVRYLINNNAGMVRVLDNFSTGYIQNINDFIKLPNFELITGDIRNLNICKKAIANIDYVSHNAALGSVPRSFKNPIKTTSVNVNGFLNILLTANDARVKKLVYASSSSVYGNCKSRNNFENVIDKQISPYALTKYIDELYAELVADISEFAAIGLRYFNVFGPYQNNRGIYVTVIPQFINAALANKRPIVYGNGGISRDFTYIENVVQANIKGLLSGENVKHEVLNIACGESTTLNELWQIVKNINNAGTSPIYKAARKGDIEHNHASIEKASILIGYKPDIFIKEGLVITNDWFRLNRNWGKK</sequence>
<evidence type="ECO:0000256" key="1">
    <source>
        <dbReference type="ARBA" id="ARBA00007637"/>
    </source>
</evidence>
<dbReference type="InterPro" id="IPR036291">
    <property type="entry name" value="NAD(P)-bd_dom_sf"/>
</dbReference>
<keyword evidence="4" id="KW-1185">Reference proteome</keyword>
<dbReference type="RefSeq" id="WP_147031007.1">
    <property type="nucleotide sequence ID" value="NZ_CP042436.1"/>
</dbReference>
<gene>
    <name evidence="3" type="ORF">FRZ54_07465</name>
</gene>
<dbReference type="PANTHER" id="PTHR43000">
    <property type="entry name" value="DTDP-D-GLUCOSE 4,6-DEHYDRATASE-RELATED"/>
    <property type="match status" value="1"/>
</dbReference>
<proteinExistence type="inferred from homology"/>
<evidence type="ECO:0000259" key="2">
    <source>
        <dbReference type="Pfam" id="PF01370"/>
    </source>
</evidence>